<dbReference type="PROSITE" id="PS50231">
    <property type="entry name" value="RICIN_B_LECTIN"/>
    <property type="match status" value="1"/>
</dbReference>
<dbReference type="SUPFAM" id="SSF50370">
    <property type="entry name" value="Ricin B-like lectins"/>
    <property type="match status" value="1"/>
</dbReference>
<dbReference type="AlphaFoldDB" id="A0A516NJD9"/>
<gene>
    <name evidence="1" type="ORF">FOH10_10010</name>
</gene>
<accession>A0A516NJD9</accession>
<proteinExistence type="predicted"/>
<dbReference type="GeneID" id="80332728"/>
<organism evidence="1 2">
    <name type="scientific">Nocardia otitidiscaviarum</name>
    <dbReference type="NCBI Taxonomy" id="1823"/>
    <lineage>
        <taxon>Bacteria</taxon>
        <taxon>Bacillati</taxon>
        <taxon>Actinomycetota</taxon>
        <taxon>Actinomycetes</taxon>
        <taxon>Mycobacteriales</taxon>
        <taxon>Nocardiaceae</taxon>
        <taxon>Nocardia</taxon>
    </lineage>
</organism>
<evidence type="ECO:0000313" key="1">
    <source>
        <dbReference type="EMBL" id="QDP79018.1"/>
    </source>
</evidence>
<sequence length="191" mass="20150">MVCSARSLARRWLVAAAAGVVVLGGVVAAGPAAADWPASQQNFRIASVGVSGACVSVVGEDVALRPCTTPVGADQTWTALDGTYSTRLGNPATRTCLLYETDNGVHFRTVDCRDTRLGNQEWRYVLVKGYSDRGVIHQRNFGRGPLTCWSAFTSGDGSTGTVGGIRLNSECDSIKGDALPRANMWTVTPVG</sequence>
<protein>
    <submittedName>
        <fullName evidence="1">Uncharacterized protein</fullName>
    </submittedName>
</protein>
<dbReference type="EMBL" id="CP041695">
    <property type="protein sequence ID" value="QDP79018.1"/>
    <property type="molecule type" value="Genomic_DNA"/>
</dbReference>
<dbReference type="KEGG" id="nod:FOH10_10010"/>
<dbReference type="InterPro" id="IPR035992">
    <property type="entry name" value="Ricin_B-like_lectins"/>
</dbReference>
<reference evidence="1 2" key="1">
    <citation type="submission" date="2019-07" db="EMBL/GenBank/DDBJ databases">
        <title>Complete Genome Sequence and Methylome Analysis of Nocardia otitidis-caviarum NEB252.</title>
        <authorList>
            <person name="Fomenkov A."/>
            <person name="Anton B.P."/>
            <person name="Vincze T."/>
            <person name="Roberts R.J."/>
        </authorList>
    </citation>
    <scope>NUCLEOTIDE SEQUENCE [LARGE SCALE GENOMIC DNA]</scope>
    <source>
        <strain evidence="1 2">NEB252</strain>
    </source>
</reference>
<dbReference type="Proteomes" id="UP000317039">
    <property type="component" value="Chromosome"/>
</dbReference>
<dbReference type="Gene3D" id="2.80.10.50">
    <property type="match status" value="1"/>
</dbReference>
<dbReference type="RefSeq" id="WP_143980491.1">
    <property type="nucleotide sequence ID" value="NZ_CP041695.1"/>
</dbReference>
<name>A0A516NJD9_9NOCA</name>
<evidence type="ECO:0000313" key="2">
    <source>
        <dbReference type="Proteomes" id="UP000317039"/>
    </source>
</evidence>